<protein>
    <submittedName>
        <fullName evidence="1">Uncharacterized protein</fullName>
    </submittedName>
</protein>
<reference evidence="1" key="1">
    <citation type="submission" date="2023-03" db="EMBL/GenBank/DDBJ databases">
        <title>Massive genome expansion in bonnet fungi (Mycena s.s.) driven by repeated elements and novel gene families across ecological guilds.</title>
        <authorList>
            <consortium name="Lawrence Berkeley National Laboratory"/>
            <person name="Harder C.B."/>
            <person name="Miyauchi S."/>
            <person name="Viragh M."/>
            <person name="Kuo A."/>
            <person name="Thoen E."/>
            <person name="Andreopoulos B."/>
            <person name="Lu D."/>
            <person name="Skrede I."/>
            <person name="Drula E."/>
            <person name="Henrissat B."/>
            <person name="Morin E."/>
            <person name="Kohler A."/>
            <person name="Barry K."/>
            <person name="LaButti K."/>
            <person name="Morin E."/>
            <person name="Salamov A."/>
            <person name="Lipzen A."/>
            <person name="Mereny Z."/>
            <person name="Hegedus B."/>
            <person name="Baldrian P."/>
            <person name="Stursova M."/>
            <person name="Weitz H."/>
            <person name="Taylor A."/>
            <person name="Grigoriev I.V."/>
            <person name="Nagy L.G."/>
            <person name="Martin F."/>
            <person name="Kauserud H."/>
        </authorList>
    </citation>
    <scope>NUCLEOTIDE SEQUENCE</scope>
    <source>
        <strain evidence="1">CBHHK002</strain>
    </source>
</reference>
<evidence type="ECO:0000313" key="2">
    <source>
        <dbReference type="Proteomes" id="UP001218218"/>
    </source>
</evidence>
<dbReference type="Proteomes" id="UP001218218">
    <property type="component" value="Unassembled WGS sequence"/>
</dbReference>
<sequence>KLLFRFFPASPPAEFRALQKGTGIVIAGSAGIQVLENEIWEESDLDLYVEHPLNVGRVADFVLSNGYISSLAKNELNRPTERCFHSKRRTKQRCRIPMTSGTSQRFTHHLDPLARPKVHLGLPLQYVGRGPTILSVLAHHTAVVMNLITYPTIYSLYPHATFQSGLNLHLMCDGREADQKTARAKYDQRGWTTVRVVE</sequence>
<proteinExistence type="predicted"/>
<comment type="caution">
    <text evidence="1">The sequence shown here is derived from an EMBL/GenBank/DDBJ whole genome shotgun (WGS) entry which is preliminary data.</text>
</comment>
<organism evidence="1 2">
    <name type="scientific">Mycena albidolilacea</name>
    <dbReference type="NCBI Taxonomy" id="1033008"/>
    <lineage>
        <taxon>Eukaryota</taxon>
        <taxon>Fungi</taxon>
        <taxon>Dikarya</taxon>
        <taxon>Basidiomycota</taxon>
        <taxon>Agaricomycotina</taxon>
        <taxon>Agaricomycetes</taxon>
        <taxon>Agaricomycetidae</taxon>
        <taxon>Agaricales</taxon>
        <taxon>Marasmiineae</taxon>
        <taxon>Mycenaceae</taxon>
        <taxon>Mycena</taxon>
    </lineage>
</organism>
<dbReference type="EMBL" id="JARIHO010000007">
    <property type="protein sequence ID" value="KAJ7358002.1"/>
    <property type="molecule type" value="Genomic_DNA"/>
</dbReference>
<accession>A0AAD7EZV4</accession>
<dbReference type="AlphaFoldDB" id="A0AAD7EZV4"/>
<evidence type="ECO:0000313" key="1">
    <source>
        <dbReference type="EMBL" id="KAJ7358002.1"/>
    </source>
</evidence>
<keyword evidence="2" id="KW-1185">Reference proteome</keyword>
<feature type="non-terminal residue" evidence="1">
    <location>
        <position position="198"/>
    </location>
</feature>
<name>A0AAD7EZV4_9AGAR</name>
<gene>
    <name evidence="1" type="ORF">DFH08DRAFT_687315</name>
</gene>